<protein>
    <recommendedName>
        <fullName evidence="6 12">6-phosphogluconate dehydrogenase, decarboxylating</fullName>
        <ecNumber evidence="5 12">1.1.1.44</ecNumber>
    </recommendedName>
</protein>
<proteinExistence type="inferred from homology"/>
<feature type="binding site" description="in other chain" evidence="14">
    <location>
        <begin position="195"/>
        <end position="196"/>
    </location>
    <ligand>
        <name>substrate</name>
        <note>ligand shared between dimeric partners</note>
    </ligand>
</feature>
<evidence type="ECO:0000256" key="5">
    <source>
        <dbReference type="ARBA" id="ARBA00013011"/>
    </source>
</evidence>
<feature type="binding site" description="in other chain" evidence="14">
    <location>
        <position position="297"/>
    </location>
    <ligand>
        <name>substrate</name>
        <note>ligand shared between dimeric partners</note>
    </ligand>
</feature>
<evidence type="ECO:0000256" key="9">
    <source>
        <dbReference type="ARBA" id="ARBA00023064"/>
    </source>
</evidence>
<dbReference type="UniPathway" id="UPA00115">
    <property type="reaction ID" value="UER00410"/>
</dbReference>
<comment type="function">
    <text evidence="1 12">Catalyzes the oxidative decarboxylation of 6-phosphogluconate to ribulose 5-phosphate and CO(2), with concomitant reduction of NADP to NADPH.</text>
</comment>
<name>A0A7C3YZN4_9BACT</name>
<evidence type="ECO:0000256" key="14">
    <source>
        <dbReference type="PIRSR" id="PIRSR000109-2"/>
    </source>
</evidence>
<dbReference type="AlphaFoldDB" id="A0A7C3YZN4"/>
<dbReference type="SMART" id="SM01350">
    <property type="entry name" value="6PGD"/>
    <property type="match status" value="1"/>
</dbReference>
<evidence type="ECO:0000256" key="15">
    <source>
        <dbReference type="PIRSR" id="PIRSR000109-3"/>
    </source>
</evidence>
<dbReference type="GO" id="GO:0004616">
    <property type="term" value="F:phosphogluconate dehydrogenase (decarboxylating) activity"/>
    <property type="evidence" value="ECO:0007669"/>
    <property type="project" value="UniProtKB-EC"/>
</dbReference>
<dbReference type="InterPro" id="IPR006114">
    <property type="entry name" value="6PGDH_C"/>
</dbReference>
<dbReference type="InterPro" id="IPR008927">
    <property type="entry name" value="6-PGluconate_DH-like_C_sf"/>
</dbReference>
<dbReference type="GO" id="GO:0006098">
    <property type="term" value="P:pentose-phosphate shunt"/>
    <property type="evidence" value="ECO:0007669"/>
    <property type="project" value="UniProtKB-UniPathway"/>
</dbReference>
<dbReference type="SUPFAM" id="SSF48179">
    <property type="entry name" value="6-phosphogluconate dehydrogenase C-terminal domain-like"/>
    <property type="match status" value="1"/>
</dbReference>
<feature type="active site" description="Proton acceptor" evidence="13">
    <location>
        <position position="192"/>
    </location>
</feature>
<dbReference type="InterPro" id="IPR036291">
    <property type="entry name" value="NAD(P)-bd_dom_sf"/>
</dbReference>
<dbReference type="Pfam" id="PF03446">
    <property type="entry name" value="NAD_binding_2"/>
    <property type="match status" value="1"/>
</dbReference>
<evidence type="ECO:0000256" key="11">
    <source>
        <dbReference type="ARBA" id="ARBA00048640"/>
    </source>
</evidence>
<dbReference type="PRINTS" id="PR00076">
    <property type="entry name" value="6PGDHDRGNASE"/>
</dbReference>
<gene>
    <name evidence="18" type="primary">gndA</name>
    <name evidence="18" type="ORF">ENW96_01925</name>
</gene>
<feature type="active site" description="Proton donor" evidence="13">
    <location>
        <position position="199"/>
    </location>
</feature>
<dbReference type="SUPFAM" id="SSF51735">
    <property type="entry name" value="NAD(P)-binding Rossmann-fold domains"/>
    <property type="match status" value="1"/>
</dbReference>
<comment type="similarity">
    <text evidence="3 12 16">Belongs to the 6-phosphogluconate dehydrogenase family.</text>
</comment>
<evidence type="ECO:0000256" key="6">
    <source>
        <dbReference type="ARBA" id="ARBA00018193"/>
    </source>
</evidence>
<feature type="binding site" evidence="15">
    <location>
        <begin position="84"/>
        <end position="86"/>
    </location>
    <ligand>
        <name>NADP(+)</name>
        <dbReference type="ChEBI" id="CHEBI:58349"/>
    </ligand>
</feature>
<comment type="caution">
    <text evidence="18">The sequence shown here is derived from an EMBL/GenBank/DDBJ whole genome shotgun (WGS) entry which is preliminary data.</text>
</comment>
<evidence type="ECO:0000256" key="1">
    <source>
        <dbReference type="ARBA" id="ARBA00002526"/>
    </source>
</evidence>
<dbReference type="GO" id="GO:0019521">
    <property type="term" value="P:D-gluconate metabolic process"/>
    <property type="evidence" value="ECO:0007669"/>
    <property type="project" value="UniProtKB-KW"/>
</dbReference>
<evidence type="ECO:0000256" key="10">
    <source>
        <dbReference type="ARBA" id="ARBA00023126"/>
    </source>
</evidence>
<keyword evidence="10 12" id="KW-0570">Pentose shunt</keyword>
<keyword evidence="8 12" id="KW-0560">Oxidoreductase</keyword>
<feature type="domain" description="6-phosphogluconate dehydrogenase C-terminal" evidence="17">
    <location>
        <begin position="188"/>
        <end position="479"/>
    </location>
</feature>
<organism evidence="18">
    <name type="scientific">Desulfobacca acetoxidans</name>
    <dbReference type="NCBI Taxonomy" id="60893"/>
    <lineage>
        <taxon>Bacteria</taxon>
        <taxon>Pseudomonadati</taxon>
        <taxon>Thermodesulfobacteriota</taxon>
        <taxon>Desulfobaccia</taxon>
        <taxon>Desulfobaccales</taxon>
        <taxon>Desulfobaccaceae</taxon>
        <taxon>Desulfobacca</taxon>
    </lineage>
</organism>
<feature type="binding site" evidence="15">
    <location>
        <begin position="42"/>
        <end position="44"/>
    </location>
    <ligand>
        <name>NADP(+)</name>
        <dbReference type="ChEBI" id="CHEBI:58349"/>
    </ligand>
</feature>
<comment type="subunit">
    <text evidence="4 12">Homodimer.</text>
</comment>
<dbReference type="PIRSF" id="PIRSF000109">
    <property type="entry name" value="6PGD"/>
    <property type="match status" value="1"/>
</dbReference>
<evidence type="ECO:0000256" key="8">
    <source>
        <dbReference type="ARBA" id="ARBA00023002"/>
    </source>
</evidence>
<dbReference type="PANTHER" id="PTHR11811">
    <property type="entry name" value="6-PHOSPHOGLUCONATE DEHYDROGENASE"/>
    <property type="match status" value="1"/>
</dbReference>
<dbReference type="EMBL" id="DTMF01000052">
    <property type="protein sequence ID" value="HGF33129.1"/>
    <property type="molecule type" value="Genomic_DNA"/>
</dbReference>
<feature type="binding site" evidence="15">
    <location>
        <begin position="19"/>
        <end position="24"/>
    </location>
    <ligand>
        <name>NADP(+)</name>
        <dbReference type="ChEBI" id="CHEBI:58349"/>
    </ligand>
</feature>
<dbReference type="NCBIfam" id="NF006765">
    <property type="entry name" value="PRK09287.1"/>
    <property type="match status" value="1"/>
</dbReference>
<comment type="pathway">
    <text evidence="2 12 16">Carbohydrate degradation; pentose phosphate pathway; D-ribulose 5-phosphate from D-glucose 6-phosphate (oxidative stage): step 3/3.</text>
</comment>
<evidence type="ECO:0000256" key="16">
    <source>
        <dbReference type="RuleBase" id="RU000485"/>
    </source>
</evidence>
<dbReference type="Gene3D" id="1.20.5.320">
    <property type="entry name" value="6-Phosphogluconate Dehydrogenase, domain 3"/>
    <property type="match status" value="1"/>
</dbReference>
<evidence type="ECO:0000256" key="2">
    <source>
        <dbReference type="ARBA" id="ARBA00004874"/>
    </source>
</evidence>
<dbReference type="InterPro" id="IPR006183">
    <property type="entry name" value="Pgluconate_DH"/>
</dbReference>
<accession>A0A7C3YZN4</accession>
<evidence type="ECO:0000259" key="17">
    <source>
        <dbReference type="SMART" id="SM01350"/>
    </source>
</evidence>
<evidence type="ECO:0000256" key="7">
    <source>
        <dbReference type="ARBA" id="ARBA00022857"/>
    </source>
</evidence>
<feature type="binding site" evidence="14">
    <location>
        <position position="457"/>
    </location>
    <ligand>
        <name>substrate</name>
        <note>ligand shared between dimeric partners</note>
    </ligand>
</feature>
<dbReference type="InterPro" id="IPR006113">
    <property type="entry name" value="6PGDH_Gnd/GntZ"/>
</dbReference>
<feature type="binding site" description="in other chain" evidence="14">
    <location>
        <begin position="138"/>
        <end position="140"/>
    </location>
    <ligand>
        <name>substrate</name>
        <note>ligand shared between dimeric partners</note>
    </ligand>
</feature>
<dbReference type="FunFam" id="1.20.5.320:FF:000001">
    <property type="entry name" value="6-phosphogluconate dehydrogenase, decarboxylating"/>
    <property type="match status" value="1"/>
</dbReference>
<dbReference type="Gene3D" id="3.40.50.720">
    <property type="entry name" value="NAD(P)-binding Rossmann-like Domain"/>
    <property type="match status" value="1"/>
</dbReference>
<dbReference type="EC" id="1.1.1.44" evidence="5 12"/>
<keyword evidence="9 16" id="KW-0311">Gluconate utilization</keyword>
<evidence type="ECO:0000256" key="3">
    <source>
        <dbReference type="ARBA" id="ARBA00008419"/>
    </source>
</evidence>
<dbReference type="FunFam" id="3.40.50.720:FF:000007">
    <property type="entry name" value="6-phosphogluconate dehydrogenase, decarboxylating"/>
    <property type="match status" value="1"/>
</dbReference>
<dbReference type="Pfam" id="PF00393">
    <property type="entry name" value="6PGD"/>
    <property type="match status" value="1"/>
</dbReference>
<dbReference type="GO" id="GO:0050661">
    <property type="term" value="F:NADP binding"/>
    <property type="evidence" value="ECO:0007669"/>
    <property type="project" value="InterPro"/>
</dbReference>
<sequence length="481" mass="51523">MSGGEGAENRGACDLGLIGLGVMGRNLALNFADHGFKVAVYNRTAEKTRRFISGEGAVPGIYPAYTLPELLDLLRRPRHVLIMVSAGKPVDEVIGVLTPLLVRGDLIIDGGNSHFADTERRNAALAAAGILYLGLGVSGGELGARYGPSLMPGGSREGYERVEPLFRAAAARVNGEPCVSYLGPGAAGHFVKMVHNGIEYALEQLLAEGYDLAFRGLGLNFGEIADVFTSYNRGILKSYLVEITSLILKRRDDDTGQPLVALIADVARQKGTGIWTSKAALDLGVPIPTIDVAVALRHLSALKEEREAAAAVLPGPGPFFPGPGDRQGFIRKLENALAASFITAFAQGLSLLRRASSVYQYHLDLAAIARLWRGGCIIRAALLEDILGAYTNRPDLPNLLMDPVLGGKVVSRQGDGREVVKAAADWGLPAPALMTSLAYLDTYRSRRLPANLIQAMRDCFGAHTYERVDQPGVFHTEWLTG</sequence>
<evidence type="ECO:0000256" key="13">
    <source>
        <dbReference type="PIRSR" id="PIRSR000109-1"/>
    </source>
</evidence>
<feature type="binding site" evidence="14">
    <location>
        <position position="463"/>
    </location>
    <ligand>
        <name>substrate</name>
        <note>ligand shared between dimeric partners</note>
    </ligand>
</feature>
<comment type="catalytic activity">
    <reaction evidence="11 12 16">
        <text>6-phospho-D-gluconate + NADP(+) = D-ribulose 5-phosphate + CO2 + NADPH</text>
        <dbReference type="Rhea" id="RHEA:10116"/>
        <dbReference type="ChEBI" id="CHEBI:16526"/>
        <dbReference type="ChEBI" id="CHEBI:57783"/>
        <dbReference type="ChEBI" id="CHEBI:58121"/>
        <dbReference type="ChEBI" id="CHEBI:58349"/>
        <dbReference type="ChEBI" id="CHEBI:58759"/>
        <dbReference type="EC" id="1.1.1.44"/>
    </reaction>
</comment>
<dbReference type="Gene3D" id="1.10.1040.10">
    <property type="entry name" value="N-(1-d-carboxylethyl)-l-norvaline Dehydrogenase, domain 2"/>
    <property type="match status" value="1"/>
</dbReference>
<reference evidence="18" key="1">
    <citation type="journal article" date="2020" name="mSystems">
        <title>Genome- and Community-Level Interaction Insights into Carbon Utilization and Element Cycling Functions of Hydrothermarchaeota in Hydrothermal Sediment.</title>
        <authorList>
            <person name="Zhou Z."/>
            <person name="Liu Y."/>
            <person name="Xu W."/>
            <person name="Pan J."/>
            <person name="Luo Z.H."/>
            <person name="Li M."/>
        </authorList>
    </citation>
    <scope>NUCLEOTIDE SEQUENCE [LARGE SCALE GENOMIC DNA]</scope>
    <source>
        <strain evidence="18">SpSt-897</strain>
    </source>
</reference>
<evidence type="ECO:0000256" key="4">
    <source>
        <dbReference type="ARBA" id="ARBA00011738"/>
    </source>
</evidence>
<evidence type="ECO:0000313" key="18">
    <source>
        <dbReference type="EMBL" id="HGF33129.1"/>
    </source>
</evidence>
<feature type="binding site" description="in other chain" evidence="14">
    <location>
        <position position="200"/>
    </location>
    <ligand>
        <name>substrate</name>
        <note>ligand shared between dimeric partners</note>
    </ligand>
</feature>
<feature type="binding site" description="in other chain" evidence="14">
    <location>
        <position position="112"/>
    </location>
    <ligand>
        <name>substrate</name>
        <note>ligand shared between dimeric partners</note>
    </ligand>
</feature>
<dbReference type="InterPro" id="IPR013328">
    <property type="entry name" value="6PGD_dom2"/>
</dbReference>
<dbReference type="InterPro" id="IPR006115">
    <property type="entry name" value="6PGDH_NADP-bd"/>
</dbReference>
<dbReference type="NCBIfam" id="TIGR00873">
    <property type="entry name" value="gnd"/>
    <property type="match status" value="1"/>
</dbReference>
<dbReference type="FunFam" id="1.10.1040.10:FF:000032">
    <property type="entry name" value="6-phosphogluconate dehydrogenase, decarboxylating"/>
    <property type="match status" value="1"/>
</dbReference>
<evidence type="ECO:0000256" key="12">
    <source>
        <dbReference type="PIRNR" id="PIRNR000109"/>
    </source>
</evidence>
<feature type="binding site" description="in other chain" evidence="14">
    <location>
        <position position="270"/>
    </location>
    <ligand>
        <name>substrate</name>
        <note>ligand shared between dimeric partners</note>
    </ligand>
</feature>
<keyword evidence="7 12" id="KW-0521">NADP</keyword>
<feature type="binding site" evidence="15">
    <location>
        <position position="112"/>
    </location>
    <ligand>
        <name>NADP(+)</name>
        <dbReference type="ChEBI" id="CHEBI:58349"/>
    </ligand>
</feature>